<protein>
    <submittedName>
        <fullName evidence="2">Uncharacterized protein</fullName>
    </submittedName>
</protein>
<evidence type="ECO:0000256" key="1">
    <source>
        <dbReference type="SAM" id="SignalP"/>
    </source>
</evidence>
<proteinExistence type="predicted"/>
<dbReference type="OrthoDB" id="3761614at2759"/>
<accession>A0A3M7M167</accession>
<dbReference type="AlphaFoldDB" id="A0A3M7M167"/>
<organism evidence="2 3">
    <name type="scientific">Pyrenophora seminiperda CCB06</name>
    <dbReference type="NCBI Taxonomy" id="1302712"/>
    <lineage>
        <taxon>Eukaryota</taxon>
        <taxon>Fungi</taxon>
        <taxon>Dikarya</taxon>
        <taxon>Ascomycota</taxon>
        <taxon>Pezizomycotina</taxon>
        <taxon>Dothideomycetes</taxon>
        <taxon>Pleosporomycetidae</taxon>
        <taxon>Pleosporales</taxon>
        <taxon>Pleosporineae</taxon>
        <taxon>Pleosporaceae</taxon>
        <taxon>Pyrenophora</taxon>
    </lineage>
</organism>
<keyword evidence="1" id="KW-0732">Signal</keyword>
<reference evidence="2 3" key="1">
    <citation type="journal article" date="2014" name="PLoS ONE">
        <title>De novo Genome Assembly of the Fungal Plant Pathogen Pyrenophora semeniperda.</title>
        <authorList>
            <person name="Soliai M.M."/>
            <person name="Meyer S.E."/>
            <person name="Udall J.A."/>
            <person name="Elzinga D.E."/>
            <person name="Hermansen R.A."/>
            <person name="Bodily P.M."/>
            <person name="Hart A.A."/>
            <person name="Coleman C.E."/>
        </authorList>
    </citation>
    <scope>NUCLEOTIDE SEQUENCE [LARGE SCALE GENOMIC DNA]</scope>
    <source>
        <strain evidence="2 3">CCB06</strain>
        <tissue evidence="2">Mycelium</tissue>
    </source>
</reference>
<name>A0A3M7M167_9PLEO</name>
<gene>
    <name evidence="2" type="ORF">GMOD_00004340</name>
</gene>
<sequence length="136" mass="15049">MLSSTVRTFFGTALLFLGTLASPLATSSDLSARQGPDDAPRVYVRFFMDDICSTEWAEDTVFLETGTHGLAGCQDLSIGPYPSIYFYENNFNATVRFYTLPCSQLSSVDSWHHVDIAPGQDPGCQVRLPVRSWITL</sequence>
<keyword evidence="3" id="KW-1185">Reference proteome</keyword>
<evidence type="ECO:0000313" key="3">
    <source>
        <dbReference type="Proteomes" id="UP000265663"/>
    </source>
</evidence>
<evidence type="ECO:0000313" key="2">
    <source>
        <dbReference type="EMBL" id="RMZ68140.1"/>
    </source>
</evidence>
<dbReference type="Proteomes" id="UP000265663">
    <property type="component" value="Unassembled WGS sequence"/>
</dbReference>
<feature type="signal peptide" evidence="1">
    <location>
        <begin position="1"/>
        <end position="21"/>
    </location>
</feature>
<feature type="chain" id="PRO_5017996333" evidence="1">
    <location>
        <begin position="22"/>
        <end position="136"/>
    </location>
</feature>
<dbReference type="EMBL" id="KE747814">
    <property type="protein sequence ID" value="RMZ68140.1"/>
    <property type="molecule type" value="Genomic_DNA"/>
</dbReference>